<keyword evidence="1" id="KW-0472">Membrane</keyword>
<evidence type="ECO:0000313" key="2">
    <source>
        <dbReference type="EMBL" id="DAE30814.1"/>
    </source>
</evidence>
<keyword evidence="1" id="KW-0812">Transmembrane</keyword>
<keyword evidence="1" id="KW-1133">Transmembrane helix</keyword>
<organism evidence="2">
    <name type="scientific">virus sp. ctML55</name>
    <dbReference type="NCBI Taxonomy" id="2827627"/>
    <lineage>
        <taxon>Viruses</taxon>
    </lineage>
</organism>
<accession>A0A8S5RHE9</accession>
<protein>
    <submittedName>
        <fullName evidence="2">Uncharacterized protein</fullName>
    </submittedName>
</protein>
<proteinExistence type="predicted"/>
<evidence type="ECO:0000256" key="1">
    <source>
        <dbReference type="SAM" id="Phobius"/>
    </source>
</evidence>
<feature type="transmembrane region" description="Helical" evidence="1">
    <location>
        <begin position="7"/>
        <end position="33"/>
    </location>
</feature>
<reference evidence="2" key="1">
    <citation type="journal article" date="2021" name="Proc. Natl. Acad. Sci. U.S.A.">
        <title>A Catalog of Tens of Thousands of Viruses from Human Metagenomes Reveals Hidden Associations with Chronic Diseases.</title>
        <authorList>
            <person name="Tisza M.J."/>
            <person name="Buck C.B."/>
        </authorList>
    </citation>
    <scope>NUCLEOTIDE SEQUENCE</scope>
    <source>
        <strain evidence="2">CtML55</strain>
    </source>
</reference>
<sequence>MFISCKYLIIFSLVYFIIRTQYSSYVIAIRILWNKSISKVLS</sequence>
<name>A0A8S5RHE9_9VIRU</name>
<dbReference type="EMBL" id="BK059105">
    <property type="protein sequence ID" value="DAE30814.1"/>
    <property type="molecule type" value="Genomic_DNA"/>
</dbReference>